<reference evidence="1 3" key="1">
    <citation type="submission" date="2022-09" db="EMBL/GenBank/DDBJ databases">
        <authorList>
            <person name="Giprobiosintez L."/>
        </authorList>
    </citation>
    <scope>NUCLEOTIDE SEQUENCE [LARGE SCALE GENOMIC DNA]</scope>
    <source>
        <strain evidence="1">VKPM-B-12549</strain>
        <strain evidence="3">VKPM-B-12549 (GBS-15)</strain>
    </source>
</reference>
<keyword evidence="3" id="KW-1185">Reference proteome</keyword>
<protein>
    <recommendedName>
        <fullName evidence="4">Lipoprotein</fullName>
    </recommendedName>
</protein>
<proteinExistence type="predicted"/>
<dbReference type="Proteomes" id="UP001359308">
    <property type="component" value="Chromosome"/>
</dbReference>
<dbReference type="EMBL" id="CP104311">
    <property type="protein sequence ID" value="WWF00787.1"/>
    <property type="molecule type" value="Genomic_DNA"/>
</dbReference>
<accession>A0ABZ2F135</accession>
<evidence type="ECO:0000313" key="1">
    <source>
        <dbReference type="EMBL" id="WWF00787.1"/>
    </source>
</evidence>
<gene>
    <name evidence="2" type="ORF">N4J17_04480</name>
    <name evidence="1" type="ORF">N4J17_09855</name>
</gene>
<evidence type="ECO:0000313" key="3">
    <source>
        <dbReference type="Proteomes" id="UP001359308"/>
    </source>
</evidence>
<organism evidence="1 3">
    <name type="scientific">Methylococcus capsulatus</name>
    <dbReference type="NCBI Taxonomy" id="414"/>
    <lineage>
        <taxon>Bacteria</taxon>
        <taxon>Pseudomonadati</taxon>
        <taxon>Pseudomonadota</taxon>
        <taxon>Gammaproteobacteria</taxon>
        <taxon>Methylococcales</taxon>
        <taxon>Methylococcaceae</taxon>
        <taxon>Methylococcus</taxon>
    </lineage>
</organism>
<dbReference type="RefSeq" id="WP_198321673.1">
    <property type="nucleotide sequence ID" value="NZ_CP104311.1"/>
</dbReference>
<dbReference type="EMBL" id="CP104311">
    <property type="protein sequence ID" value="WWF02877.1"/>
    <property type="molecule type" value="Genomic_DNA"/>
</dbReference>
<sequence length="108" mass="10875">MCLGCVNGFPPAAILALSLTLAGCVQVGPKALFPERGGAAPTEPVALSPAGAAAPRNTCALPELPPLASTVFIAIAPGRPPQADAGGKVLLFGYARAREAIRVCREGR</sequence>
<evidence type="ECO:0008006" key="4">
    <source>
        <dbReference type="Google" id="ProtNLM"/>
    </source>
</evidence>
<name>A0ABZ2F135_METCP</name>
<evidence type="ECO:0000313" key="2">
    <source>
        <dbReference type="EMBL" id="WWF02877.1"/>
    </source>
</evidence>